<dbReference type="PRINTS" id="PR00258">
    <property type="entry name" value="SPERACTRCPTR"/>
</dbReference>
<dbReference type="FunFam" id="3.10.250.10:FF:000007">
    <property type="entry name" value="Soluble scavenger receptor cysteine-rich domain-containing protein SSC5D"/>
    <property type="match status" value="1"/>
</dbReference>
<name>A0A7M7T3R1_STRPU</name>
<comment type="caution">
    <text evidence="6">Lacks conserved residue(s) required for the propagation of feature annotation.</text>
</comment>
<evidence type="ECO:0000259" key="7">
    <source>
        <dbReference type="PROSITE" id="PS50287"/>
    </source>
</evidence>
<dbReference type="OMA" id="NICDDSW"/>
<keyword evidence="3 6" id="KW-1015">Disulfide bond</keyword>
<evidence type="ECO:0000256" key="3">
    <source>
        <dbReference type="ARBA" id="ARBA00023157"/>
    </source>
</evidence>
<keyword evidence="9" id="KW-1185">Reference proteome</keyword>
<dbReference type="InParanoid" id="A0A7M7T3R1"/>
<reference evidence="8" key="2">
    <citation type="submission" date="2021-01" db="UniProtKB">
        <authorList>
            <consortium name="EnsemblMetazoa"/>
        </authorList>
    </citation>
    <scope>IDENTIFICATION</scope>
</reference>
<protein>
    <recommendedName>
        <fullName evidence="7">SRCR domain-containing protein</fullName>
    </recommendedName>
</protein>
<feature type="domain" description="SRCR" evidence="7">
    <location>
        <begin position="1"/>
        <end position="58"/>
    </location>
</feature>
<dbReference type="Gene3D" id="3.10.250.10">
    <property type="entry name" value="SRCR-like domain"/>
    <property type="match status" value="3"/>
</dbReference>
<organism evidence="8 9">
    <name type="scientific">Strongylocentrotus purpuratus</name>
    <name type="common">Purple sea urchin</name>
    <dbReference type="NCBI Taxonomy" id="7668"/>
    <lineage>
        <taxon>Eukaryota</taxon>
        <taxon>Metazoa</taxon>
        <taxon>Echinodermata</taxon>
        <taxon>Eleutherozoa</taxon>
        <taxon>Echinozoa</taxon>
        <taxon>Echinoidea</taxon>
        <taxon>Euechinoidea</taxon>
        <taxon>Echinacea</taxon>
        <taxon>Camarodonta</taxon>
        <taxon>Echinidea</taxon>
        <taxon>Strongylocentrotidae</taxon>
        <taxon>Strongylocentrotus</taxon>
    </lineage>
</organism>
<feature type="disulfide bond" evidence="6">
    <location>
        <begin position="134"/>
        <end position="144"/>
    </location>
</feature>
<feature type="domain" description="SRCR" evidence="7">
    <location>
        <begin position="65"/>
        <end position="166"/>
    </location>
</feature>
<evidence type="ECO:0000256" key="6">
    <source>
        <dbReference type="PROSITE-ProRule" id="PRU00196"/>
    </source>
</evidence>
<keyword evidence="5" id="KW-0325">Glycoprotein</keyword>
<dbReference type="Proteomes" id="UP000007110">
    <property type="component" value="Unassembled WGS sequence"/>
</dbReference>
<dbReference type="SUPFAM" id="SSF56487">
    <property type="entry name" value="SRCR-like"/>
    <property type="match status" value="3"/>
</dbReference>
<dbReference type="GeneID" id="754907"/>
<dbReference type="KEGG" id="spu:754907"/>
<evidence type="ECO:0000313" key="8">
    <source>
        <dbReference type="EnsemblMetazoa" id="XP_030851625"/>
    </source>
</evidence>
<sequence>MLGFDGALAAPRSARFGQGSGDVLRVICWGTEGSLADCLGVWPDSSCGHHKDVGAVCYSGDPFQVRLVGGSNSAEGRVEVLYDGSWGNICDDSWDLRDARVVCKMLGFDGALAAPGSARFGQGSGPILLTRLACKGTEDNLADCAHAGIGNYTSCGHARDAGVICYSGVRLVGGSNDAEGRVEVMHNGSWGTICDDSWDLRDARVVCRMLGFDGALDAPGSARFGQGSGDILLDDVWCSGTEENLAECPHRGVGVHNCGHNEDAGAICYLGSVFGPYSTETGFESIYKD</sequence>
<feature type="disulfide bond" evidence="6">
    <location>
        <begin position="28"/>
        <end position="38"/>
    </location>
</feature>
<dbReference type="OrthoDB" id="536948at2759"/>
<dbReference type="PROSITE" id="PS50287">
    <property type="entry name" value="SRCR_2"/>
    <property type="match status" value="3"/>
</dbReference>
<dbReference type="SMART" id="SM00202">
    <property type="entry name" value="SR"/>
    <property type="match status" value="2"/>
</dbReference>
<keyword evidence="4" id="KW-0675">Receptor</keyword>
<dbReference type="RefSeq" id="XP_030851625.1">
    <property type="nucleotide sequence ID" value="XM_030995765.1"/>
</dbReference>
<dbReference type="GO" id="GO:0016020">
    <property type="term" value="C:membrane"/>
    <property type="evidence" value="ECO:0007669"/>
    <property type="project" value="InterPro"/>
</dbReference>
<dbReference type="EnsemblMetazoa" id="XM_030995765">
    <property type="protein sequence ID" value="XP_030851625"/>
    <property type="gene ID" value="LOC754907"/>
</dbReference>
<reference evidence="9" key="1">
    <citation type="submission" date="2015-02" db="EMBL/GenBank/DDBJ databases">
        <title>Genome sequencing for Strongylocentrotus purpuratus.</title>
        <authorList>
            <person name="Murali S."/>
            <person name="Liu Y."/>
            <person name="Vee V."/>
            <person name="English A."/>
            <person name="Wang M."/>
            <person name="Skinner E."/>
            <person name="Han Y."/>
            <person name="Muzny D.M."/>
            <person name="Worley K.C."/>
            <person name="Gibbs R.A."/>
        </authorList>
    </citation>
    <scope>NUCLEOTIDE SEQUENCE</scope>
</reference>
<feature type="disulfide bond" evidence="6">
    <location>
        <begin position="194"/>
        <end position="258"/>
    </location>
</feature>
<dbReference type="InterPro" id="IPR001190">
    <property type="entry name" value="SRCR"/>
</dbReference>
<evidence type="ECO:0000256" key="5">
    <source>
        <dbReference type="ARBA" id="ARBA00023180"/>
    </source>
</evidence>
<dbReference type="InterPro" id="IPR036772">
    <property type="entry name" value="SRCR-like_dom_sf"/>
</dbReference>
<evidence type="ECO:0000256" key="1">
    <source>
        <dbReference type="ARBA" id="ARBA00022729"/>
    </source>
</evidence>
<keyword evidence="2" id="KW-0677">Repeat</keyword>
<evidence type="ECO:0000256" key="2">
    <source>
        <dbReference type="ARBA" id="ARBA00022737"/>
    </source>
</evidence>
<dbReference type="Pfam" id="PF00530">
    <property type="entry name" value="SRCR"/>
    <property type="match status" value="2"/>
</dbReference>
<dbReference type="PROSITE" id="PS00420">
    <property type="entry name" value="SRCR_1"/>
    <property type="match status" value="2"/>
</dbReference>
<feature type="disulfide bond" evidence="6">
    <location>
        <begin position="207"/>
        <end position="268"/>
    </location>
</feature>
<feature type="domain" description="SRCR" evidence="7">
    <location>
        <begin position="169"/>
        <end position="269"/>
    </location>
</feature>
<dbReference type="FunFam" id="3.10.250.10:FF:000006">
    <property type="entry name" value="neurotrypsin isoform X2"/>
    <property type="match status" value="1"/>
</dbReference>
<evidence type="ECO:0000313" key="9">
    <source>
        <dbReference type="Proteomes" id="UP000007110"/>
    </source>
</evidence>
<proteinExistence type="predicted"/>
<dbReference type="AlphaFoldDB" id="A0A7M7T3R1"/>
<evidence type="ECO:0000256" key="4">
    <source>
        <dbReference type="ARBA" id="ARBA00023170"/>
    </source>
</evidence>
<keyword evidence="1" id="KW-0732">Signal</keyword>
<feature type="disulfide bond" evidence="6">
    <location>
        <begin position="238"/>
        <end position="248"/>
    </location>
</feature>
<accession>A0A7M7T3R1</accession>
<dbReference type="PANTHER" id="PTHR19331">
    <property type="entry name" value="SCAVENGER RECEPTOR DOMAIN-CONTAINING"/>
    <property type="match status" value="1"/>
</dbReference>
<dbReference type="PANTHER" id="PTHR19331:SF465">
    <property type="entry name" value="EGG PEPTIDE SPERACT RECEPTOR"/>
    <property type="match status" value="1"/>
</dbReference>